<dbReference type="Gene3D" id="3.90.870.20">
    <property type="entry name" value="Carbamoyltransferase, C-terminal domain"/>
    <property type="match status" value="1"/>
</dbReference>
<dbReference type="GO" id="GO:0016740">
    <property type="term" value="F:transferase activity"/>
    <property type="evidence" value="ECO:0007669"/>
    <property type="project" value="UniProtKB-KW"/>
</dbReference>
<dbReference type="PANTHER" id="PTHR34847">
    <property type="entry name" value="NODULATION PROTEIN U"/>
    <property type="match status" value="1"/>
</dbReference>
<organism evidence="4 5">
    <name type="scientific">Comamonas testosteroni (strain DSM 14576 / KF-1)</name>
    <name type="common">Pseudomonas testosteroni</name>
    <dbReference type="NCBI Taxonomy" id="399795"/>
    <lineage>
        <taxon>Bacteria</taxon>
        <taxon>Pseudomonadati</taxon>
        <taxon>Pseudomonadota</taxon>
        <taxon>Betaproteobacteria</taxon>
        <taxon>Burkholderiales</taxon>
        <taxon>Comamonadaceae</taxon>
        <taxon>Comamonas</taxon>
    </lineage>
</organism>
<feature type="domain" description="Carbamoyltransferase C-terminal" evidence="3">
    <location>
        <begin position="364"/>
        <end position="532"/>
    </location>
</feature>
<accession>B7WQW7</accession>
<dbReference type="InterPro" id="IPR051338">
    <property type="entry name" value="NodU/CmcH_Carbamoyltrnsfr"/>
</dbReference>
<evidence type="ECO:0000313" key="5">
    <source>
        <dbReference type="Proteomes" id="UP000003039"/>
    </source>
</evidence>
<dbReference type="Gene3D" id="3.30.420.40">
    <property type="match status" value="2"/>
</dbReference>
<dbReference type="AlphaFoldDB" id="B7WQW7"/>
<comment type="caution">
    <text evidence="4">The sequence shown here is derived from an EMBL/GenBank/DDBJ whole genome shotgun (WGS) entry which is preliminary data.</text>
</comment>
<evidence type="ECO:0000256" key="1">
    <source>
        <dbReference type="ARBA" id="ARBA00006129"/>
    </source>
</evidence>
<dbReference type="Proteomes" id="UP000003039">
    <property type="component" value="Unassembled WGS sequence"/>
</dbReference>
<comment type="similarity">
    <text evidence="1">Belongs to the NodU/CmcH family.</text>
</comment>
<dbReference type="CDD" id="cd24098">
    <property type="entry name" value="ASKHA_NBD_TobZ_N"/>
    <property type="match status" value="1"/>
</dbReference>
<dbReference type="InterPro" id="IPR003696">
    <property type="entry name" value="Carbtransf_dom"/>
</dbReference>
<reference evidence="4 5" key="1">
    <citation type="journal article" date="2004" name="Appl. Environ. Microbiol.">
        <title>Mineralization of individual congeners of linear alkylbenzenesulfonate by defined pairs of heterotrophic bacteria.</title>
        <authorList>
            <person name="Schleheck D."/>
            <person name="Knepper T.P."/>
            <person name="Fischer K."/>
            <person name="Cook A.M."/>
        </authorList>
    </citation>
    <scope>NUCLEOTIDE SEQUENCE [LARGE SCALE GENOMIC DNA]</scope>
    <source>
        <strain evidence="5">DSM 14576 / KF-1</strain>
    </source>
</reference>
<feature type="domain" description="Carbamoyltransferase" evidence="2">
    <location>
        <begin position="238"/>
        <end position="309"/>
    </location>
</feature>
<dbReference type="EMBL" id="AAUJ02000001">
    <property type="protein sequence ID" value="EED67112.1"/>
    <property type="molecule type" value="Genomic_DNA"/>
</dbReference>
<evidence type="ECO:0000259" key="3">
    <source>
        <dbReference type="Pfam" id="PF16861"/>
    </source>
</evidence>
<dbReference type="eggNOG" id="COG2192">
    <property type="taxonomic scope" value="Bacteria"/>
</dbReference>
<proteinExistence type="inferred from homology"/>
<dbReference type="InterPro" id="IPR043129">
    <property type="entry name" value="ATPase_NBD"/>
</dbReference>
<feature type="domain" description="Carbamoyltransferase" evidence="2">
    <location>
        <begin position="98"/>
        <end position="198"/>
    </location>
</feature>
<dbReference type="PANTHER" id="PTHR34847:SF1">
    <property type="entry name" value="NODULATION PROTEIN U"/>
    <property type="match status" value="1"/>
</dbReference>
<dbReference type="Pfam" id="PF16861">
    <property type="entry name" value="Carbam_trans_C"/>
    <property type="match status" value="1"/>
</dbReference>
<dbReference type="RefSeq" id="WP_003054492.1">
    <property type="nucleotide sequence ID" value="NZ_AAUJ02000001.1"/>
</dbReference>
<evidence type="ECO:0000259" key="2">
    <source>
        <dbReference type="Pfam" id="PF02543"/>
    </source>
</evidence>
<protein>
    <submittedName>
        <fullName evidence="4">Carbamoyltransferase</fullName>
    </submittedName>
</protein>
<dbReference type="Pfam" id="PF02543">
    <property type="entry name" value="Carbam_trans_N"/>
    <property type="match status" value="2"/>
</dbReference>
<dbReference type="InterPro" id="IPR031730">
    <property type="entry name" value="Carbam_trans_C"/>
</dbReference>
<dbReference type="OrthoDB" id="9780777at2"/>
<evidence type="ECO:0000313" key="4">
    <source>
        <dbReference type="EMBL" id="EED67112.1"/>
    </source>
</evidence>
<name>B7WQW7_COMTK</name>
<dbReference type="SUPFAM" id="SSF53067">
    <property type="entry name" value="Actin-like ATPase domain"/>
    <property type="match status" value="1"/>
</dbReference>
<sequence>MNTPIVLGLHKDRWHDTGAAVVTVGADGRRLIAHCNEERLDREKSSRAFPALSTAACLAELGMSDPREADLVVLDWTMNGQDWRRDFRRNSCRTDVFLNVIDAQRLRMVRHHACHAAASFFTSPFERAAVLVVDGRGSEYETQSLWVGRGHSLELVARTSANGIGLLYEAVTRRIGFGPLEAGKTMGLAPFGCNDLRLSTAFKADFDGILTDYGSLCGRDDELYVDLGPLGDENQRATVALAVQQECERVMLHLAEWARRETGEVNLCLGGGVALNGVANFRILRSGIFEQVFINPACSDTGIALGAALWGLHVELGVERVYEDVSPYTGPRYGASHYQAAVAMAQDSGAALVHTDAPDEKATALLAKGRSVALFQGRSEMGPRALGHRSILMSPFTAANREHLNRIVKRREPFRPFAPVVRLEDAEEYFSLGIASPYMLYVCPVRERWRERLAAVTHIDGSSRPQTLAHDQNPKLRRLLAEFGRLSGVPVLLNTSFNIAGEPLVESPADAVRCFLNSALDALLLDDVLLEKRYLAQELP</sequence>
<keyword evidence="4" id="KW-0808">Transferase</keyword>
<dbReference type="InterPro" id="IPR038152">
    <property type="entry name" value="Carbam_trans_C_sf"/>
</dbReference>
<gene>
    <name evidence="4" type="ORF">CtesDRAFT_PD2058</name>
</gene>